<evidence type="ECO:0000313" key="4">
    <source>
        <dbReference type="WBParaSite" id="HPBE_0001681401-mRNA-1"/>
    </source>
</evidence>
<dbReference type="EMBL" id="UZAH01029626">
    <property type="protein sequence ID" value="VDP07090.1"/>
    <property type="molecule type" value="Genomic_DNA"/>
</dbReference>
<gene>
    <name evidence="2" type="ORF">HPBE_LOCUS16813</name>
</gene>
<evidence type="ECO:0000313" key="2">
    <source>
        <dbReference type="EMBL" id="VDP07090.1"/>
    </source>
</evidence>
<accession>A0A183G5D4</accession>
<reference evidence="2 3" key="1">
    <citation type="submission" date="2018-11" db="EMBL/GenBank/DDBJ databases">
        <authorList>
            <consortium name="Pathogen Informatics"/>
        </authorList>
    </citation>
    <scope>NUCLEOTIDE SEQUENCE [LARGE SCALE GENOMIC DNA]</scope>
</reference>
<dbReference type="WBParaSite" id="HPBE_0001681401-mRNA-1">
    <property type="protein sequence ID" value="HPBE_0001681401-mRNA-1"/>
    <property type="gene ID" value="HPBE_0001681401"/>
</dbReference>
<proteinExistence type="predicted"/>
<dbReference type="Proteomes" id="UP000050761">
    <property type="component" value="Unassembled WGS sequence"/>
</dbReference>
<dbReference type="AlphaFoldDB" id="A0A183G5D4"/>
<evidence type="ECO:0000256" key="1">
    <source>
        <dbReference type="SAM" id="MobiDB-lite"/>
    </source>
</evidence>
<keyword evidence="3" id="KW-1185">Reference proteome</keyword>
<feature type="region of interest" description="Disordered" evidence="1">
    <location>
        <begin position="24"/>
        <end position="67"/>
    </location>
</feature>
<reference evidence="4" key="2">
    <citation type="submission" date="2019-09" db="UniProtKB">
        <authorList>
            <consortium name="WormBaseParasite"/>
        </authorList>
    </citation>
    <scope>IDENTIFICATION</scope>
</reference>
<name>A0A183G5D4_HELPZ</name>
<evidence type="ECO:0000313" key="3">
    <source>
        <dbReference type="Proteomes" id="UP000050761"/>
    </source>
</evidence>
<protein>
    <submittedName>
        <fullName evidence="4">RPN2_C domain-containing protein</fullName>
    </submittedName>
</protein>
<sequence>MYRVEKGALIRMVPFRANLVNMKGEAEQGHEGASEVEKAPEQADADKKATSPLAPQSNHSETKKKKS</sequence>
<feature type="compositionally biased region" description="Basic and acidic residues" evidence="1">
    <location>
        <begin position="24"/>
        <end position="49"/>
    </location>
</feature>
<organism evidence="3 4">
    <name type="scientific">Heligmosomoides polygyrus</name>
    <name type="common">Parasitic roundworm</name>
    <dbReference type="NCBI Taxonomy" id="6339"/>
    <lineage>
        <taxon>Eukaryota</taxon>
        <taxon>Metazoa</taxon>
        <taxon>Ecdysozoa</taxon>
        <taxon>Nematoda</taxon>
        <taxon>Chromadorea</taxon>
        <taxon>Rhabditida</taxon>
        <taxon>Rhabditina</taxon>
        <taxon>Rhabditomorpha</taxon>
        <taxon>Strongyloidea</taxon>
        <taxon>Heligmosomidae</taxon>
        <taxon>Heligmosomoides</taxon>
    </lineage>
</organism>
<accession>A0A3P8AS41</accession>